<evidence type="ECO:0000256" key="6">
    <source>
        <dbReference type="ARBA" id="ARBA00022692"/>
    </source>
</evidence>
<evidence type="ECO:0000259" key="15">
    <source>
        <dbReference type="Pfam" id="PF02163"/>
    </source>
</evidence>
<dbReference type="AlphaFoldDB" id="A0A2W4WG88"/>
<evidence type="ECO:0000256" key="1">
    <source>
        <dbReference type="ARBA" id="ARBA00001947"/>
    </source>
</evidence>
<keyword evidence="11" id="KW-0482">Metalloprotease</keyword>
<accession>A0A2W4WG88</accession>
<dbReference type="GO" id="GO:0008237">
    <property type="term" value="F:metallopeptidase activity"/>
    <property type="evidence" value="ECO:0007669"/>
    <property type="project" value="UniProtKB-KW"/>
</dbReference>
<dbReference type="PROSITE" id="PS50005">
    <property type="entry name" value="TPR"/>
    <property type="match status" value="5"/>
</dbReference>
<evidence type="ECO:0000256" key="14">
    <source>
        <dbReference type="SAM" id="Phobius"/>
    </source>
</evidence>
<dbReference type="CDD" id="cd06158">
    <property type="entry name" value="S2P-M50_like_1"/>
    <property type="match status" value="1"/>
</dbReference>
<evidence type="ECO:0000256" key="7">
    <source>
        <dbReference type="ARBA" id="ARBA00022723"/>
    </source>
</evidence>
<feature type="transmembrane region" description="Helical" evidence="14">
    <location>
        <begin position="163"/>
        <end position="184"/>
    </location>
</feature>
<sequence length="476" mass="53142">MNFSFIIPNLIIFCGWIFSVCFHEWSHSVVAYLGGDISVKQKGYLSFNPLTYIHPVTSILLPLILLAIGGIPLTGGAVYIDHESIPSRWMRSAVSLAGPSSNIIAAVLFATIYRYLPLTPVALNALGFLIFLQFYAAILNLLPIPSLDGFGIIEPWLAPSQRTYIRSIGFNFGFILLLGLLILVPNFSKGIVDASLKGVMAFGVPLRAVGYGAEIFSGSTSKAIFGILTLIMLVGFYFHQYICNAHLRYFQNGYKFFTAGEFHKALKAYKHVVEQRPQFYEGWKQMGLVLYLLGKYEQSIAAIEKAIKLDRSDWSLYLFNGNSYAKLGKFAKSANDFSTALKLSPNKYAVYNDRGLALAEQGNYEQAISDLSTGIQLATDNPIILAFSYNNRGYAFYLQGDFESALIDINRSLSIASNNYYAYYNRGLVYLAKELNSAAKEDLVRFVELCQTPQNKHSFQVQELLEKANLQLQKLA</sequence>
<keyword evidence="7" id="KW-0479">Metal-binding</keyword>
<comment type="subcellular location">
    <subcellularLocation>
        <location evidence="2">Cell membrane</location>
        <topology evidence="2">Multi-pass membrane protein</topology>
    </subcellularLocation>
</comment>
<feature type="repeat" description="TPR" evidence="13">
    <location>
        <begin position="314"/>
        <end position="347"/>
    </location>
</feature>
<organism evidence="16 17">
    <name type="scientific">Pseudanabaena frigida</name>
    <dbReference type="NCBI Taxonomy" id="945775"/>
    <lineage>
        <taxon>Bacteria</taxon>
        <taxon>Bacillati</taxon>
        <taxon>Cyanobacteriota</taxon>
        <taxon>Cyanophyceae</taxon>
        <taxon>Pseudanabaenales</taxon>
        <taxon>Pseudanabaenaceae</taxon>
        <taxon>Pseudanabaena</taxon>
    </lineage>
</organism>
<feature type="transmembrane region" description="Helical" evidence="14">
    <location>
        <begin position="122"/>
        <end position="142"/>
    </location>
</feature>
<evidence type="ECO:0000256" key="12">
    <source>
        <dbReference type="ARBA" id="ARBA00023136"/>
    </source>
</evidence>
<keyword evidence="9" id="KW-0862">Zinc</keyword>
<keyword evidence="13" id="KW-0802">TPR repeat</keyword>
<protein>
    <recommendedName>
        <fullName evidence="15">Peptidase M50 domain-containing protein</fullName>
    </recommendedName>
</protein>
<reference evidence="16 17" key="1">
    <citation type="submission" date="2018-04" db="EMBL/GenBank/DDBJ databases">
        <authorList>
            <person name="Go L.Y."/>
            <person name="Mitchell J.A."/>
        </authorList>
    </citation>
    <scope>NUCLEOTIDE SEQUENCE [LARGE SCALE GENOMIC DNA]</scope>
    <source>
        <strain evidence="16">ULC066bin1</strain>
    </source>
</reference>
<dbReference type="Gene3D" id="1.25.40.10">
    <property type="entry name" value="Tetratricopeptide repeat domain"/>
    <property type="match status" value="3"/>
</dbReference>
<feature type="repeat" description="TPR" evidence="13">
    <location>
        <begin position="280"/>
        <end position="313"/>
    </location>
</feature>
<comment type="caution">
    <text evidence="16">The sequence shown here is derived from an EMBL/GenBank/DDBJ whole genome shotgun (WGS) entry which is preliminary data.</text>
</comment>
<feature type="repeat" description="TPR" evidence="13">
    <location>
        <begin position="246"/>
        <end position="279"/>
    </location>
</feature>
<evidence type="ECO:0000256" key="3">
    <source>
        <dbReference type="ARBA" id="ARBA00007931"/>
    </source>
</evidence>
<evidence type="ECO:0000313" key="17">
    <source>
        <dbReference type="Proteomes" id="UP000249467"/>
    </source>
</evidence>
<evidence type="ECO:0000256" key="4">
    <source>
        <dbReference type="ARBA" id="ARBA00022475"/>
    </source>
</evidence>
<dbReference type="GO" id="GO:0046872">
    <property type="term" value="F:metal ion binding"/>
    <property type="evidence" value="ECO:0007669"/>
    <property type="project" value="UniProtKB-KW"/>
</dbReference>
<keyword evidence="4" id="KW-1003">Cell membrane</keyword>
<dbReference type="InterPro" id="IPR052348">
    <property type="entry name" value="Metallopeptidase_M50B"/>
</dbReference>
<dbReference type="SUPFAM" id="SSF48452">
    <property type="entry name" value="TPR-like"/>
    <property type="match status" value="1"/>
</dbReference>
<keyword evidence="5" id="KW-0645">Protease</keyword>
<dbReference type="Proteomes" id="UP000249467">
    <property type="component" value="Unassembled WGS sequence"/>
</dbReference>
<reference evidence="16 17" key="2">
    <citation type="submission" date="2018-06" db="EMBL/GenBank/DDBJ databases">
        <title>Metagenomic assembly of (sub)arctic Cyanobacteria and their associated microbiome from non-axenic cultures.</title>
        <authorList>
            <person name="Baurain D."/>
        </authorList>
    </citation>
    <scope>NUCLEOTIDE SEQUENCE [LARGE SCALE GENOMIC DNA]</scope>
    <source>
        <strain evidence="16">ULC066bin1</strain>
    </source>
</reference>
<dbReference type="Pfam" id="PF13432">
    <property type="entry name" value="TPR_16"/>
    <property type="match status" value="1"/>
</dbReference>
<feature type="repeat" description="TPR" evidence="13">
    <location>
        <begin position="386"/>
        <end position="419"/>
    </location>
</feature>
<evidence type="ECO:0000256" key="11">
    <source>
        <dbReference type="ARBA" id="ARBA00023049"/>
    </source>
</evidence>
<dbReference type="Pfam" id="PF02163">
    <property type="entry name" value="Peptidase_M50"/>
    <property type="match status" value="1"/>
</dbReference>
<dbReference type="SMART" id="SM00028">
    <property type="entry name" value="TPR"/>
    <property type="match status" value="6"/>
</dbReference>
<keyword evidence="10 14" id="KW-1133">Transmembrane helix</keyword>
<evidence type="ECO:0000256" key="13">
    <source>
        <dbReference type="PROSITE-ProRule" id="PRU00339"/>
    </source>
</evidence>
<feature type="transmembrane region" description="Helical" evidence="14">
    <location>
        <begin position="92"/>
        <end position="116"/>
    </location>
</feature>
<keyword evidence="6 14" id="KW-0812">Transmembrane</keyword>
<feature type="transmembrane region" description="Helical" evidence="14">
    <location>
        <begin position="55"/>
        <end position="80"/>
    </location>
</feature>
<dbReference type="InterPro" id="IPR044537">
    <property type="entry name" value="Rip2-like"/>
</dbReference>
<dbReference type="PANTHER" id="PTHR35864">
    <property type="entry name" value="ZINC METALLOPROTEASE MJ0611-RELATED"/>
    <property type="match status" value="1"/>
</dbReference>
<gene>
    <name evidence="16" type="ORF">DCF19_05915</name>
</gene>
<evidence type="ECO:0000256" key="8">
    <source>
        <dbReference type="ARBA" id="ARBA00022801"/>
    </source>
</evidence>
<feature type="transmembrane region" description="Helical" evidence="14">
    <location>
        <begin position="223"/>
        <end position="242"/>
    </location>
</feature>
<evidence type="ECO:0000256" key="2">
    <source>
        <dbReference type="ARBA" id="ARBA00004651"/>
    </source>
</evidence>
<keyword evidence="12 14" id="KW-0472">Membrane</keyword>
<evidence type="ECO:0000256" key="10">
    <source>
        <dbReference type="ARBA" id="ARBA00022989"/>
    </source>
</evidence>
<comment type="cofactor">
    <cofactor evidence="1">
        <name>Zn(2+)</name>
        <dbReference type="ChEBI" id="CHEBI:29105"/>
    </cofactor>
</comment>
<keyword evidence="8" id="KW-0378">Hydrolase</keyword>
<dbReference type="InterPro" id="IPR019734">
    <property type="entry name" value="TPR_rpt"/>
</dbReference>
<dbReference type="Pfam" id="PF13181">
    <property type="entry name" value="TPR_8"/>
    <property type="match status" value="1"/>
</dbReference>
<feature type="domain" description="Peptidase M50" evidence="15">
    <location>
        <begin position="17"/>
        <end position="116"/>
    </location>
</feature>
<evidence type="ECO:0000256" key="5">
    <source>
        <dbReference type="ARBA" id="ARBA00022670"/>
    </source>
</evidence>
<dbReference type="GO" id="GO:0005886">
    <property type="term" value="C:plasma membrane"/>
    <property type="evidence" value="ECO:0007669"/>
    <property type="project" value="UniProtKB-SubCell"/>
</dbReference>
<dbReference type="InterPro" id="IPR008915">
    <property type="entry name" value="Peptidase_M50"/>
</dbReference>
<comment type="similarity">
    <text evidence="3">Belongs to the peptidase M50B family.</text>
</comment>
<dbReference type="Pfam" id="PF00515">
    <property type="entry name" value="TPR_1"/>
    <property type="match status" value="1"/>
</dbReference>
<evidence type="ECO:0000256" key="9">
    <source>
        <dbReference type="ARBA" id="ARBA00022833"/>
    </source>
</evidence>
<dbReference type="PANTHER" id="PTHR35864:SF1">
    <property type="entry name" value="ZINC METALLOPROTEASE YWHC-RELATED"/>
    <property type="match status" value="1"/>
</dbReference>
<proteinExistence type="inferred from homology"/>
<dbReference type="EMBL" id="QBML01000005">
    <property type="protein sequence ID" value="PZO43472.1"/>
    <property type="molecule type" value="Genomic_DNA"/>
</dbReference>
<feature type="repeat" description="TPR" evidence="13">
    <location>
        <begin position="348"/>
        <end position="381"/>
    </location>
</feature>
<dbReference type="GO" id="GO:0006508">
    <property type="term" value="P:proteolysis"/>
    <property type="evidence" value="ECO:0007669"/>
    <property type="project" value="UniProtKB-KW"/>
</dbReference>
<dbReference type="InterPro" id="IPR011990">
    <property type="entry name" value="TPR-like_helical_dom_sf"/>
</dbReference>
<name>A0A2W4WG88_9CYAN</name>
<evidence type="ECO:0000313" key="16">
    <source>
        <dbReference type="EMBL" id="PZO43472.1"/>
    </source>
</evidence>